<comment type="caution">
    <text evidence="1">The sequence shown here is derived from an EMBL/GenBank/DDBJ whole genome shotgun (WGS) entry which is preliminary data.</text>
</comment>
<accession>A0A8J5QPJ6</accession>
<evidence type="ECO:0000313" key="2">
    <source>
        <dbReference type="Proteomes" id="UP000694255"/>
    </source>
</evidence>
<sequence>MVKDEVIQIGGVFKESHVSIAGSLSLLDVSLVEIQELNNLNKFYYMGGPEPNERRLDISGGQNDGLIYIDCSLQNENSSVSLSLQKNKGNLTVQHVQNMDINTENEGEIYLMSISSQANGFFKNNNTVCILGTKFAVQDVGSGEGCFGIQTGILTINKQINSWICLYDSSILRVNTSSYKEQSIIKLAGFGAIWIEIFHSISSTDSEDSKLEPIGYRENRYYDVNVPGSKEPMVFDIGPGLVDFKYYRAEKDSFHYLQIDARGKGNKCPCLCTHAPVVKIPGAKPIVSSATITWFGDTKISYTTFIDTKPTTITNILDCPHTTDSCKTIISSESAFKNHTITIPTLATDLIDSDPTSETTETRTSNEGAARENINTLERNFEPLDYRKDRYLDVHVPQFDEPLIFDIGPGYERSSFRFAFAESELYEDMLIISHQLTGPDIGNECPCSCSSLPPVKVPGIEPILVTTTISANSTTTTKNITAINTSPTTITNVISSKTTTDTTTTKTSNDGIARESTNKSLFTVATIIMSFLLII</sequence>
<dbReference type="Proteomes" id="UP000694255">
    <property type="component" value="Unassembled WGS sequence"/>
</dbReference>
<dbReference type="GeneID" id="73469237"/>
<protein>
    <recommendedName>
        <fullName evidence="3">Hyphally-regulated cell wall protein N-terminal domain-containing protein</fullName>
    </recommendedName>
</protein>
<dbReference type="RefSeq" id="XP_049264290.1">
    <property type="nucleotide sequence ID" value="XM_049406187.1"/>
</dbReference>
<organism evidence="1 2">
    <name type="scientific">[Candida] subhashii</name>
    <dbReference type="NCBI Taxonomy" id="561895"/>
    <lineage>
        <taxon>Eukaryota</taxon>
        <taxon>Fungi</taxon>
        <taxon>Dikarya</taxon>
        <taxon>Ascomycota</taxon>
        <taxon>Saccharomycotina</taxon>
        <taxon>Pichiomycetes</taxon>
        <taxon>Debaryomycetaceae</taxon>
        <taxon>Spathaspora</taxon>
    </lineage>
</organism>
<reference evidence="1 2" key="1">
    <citation type="journal article" date="2021" name="DNA Res.">
        <title>Genome analysis of Candida subhashii reveals its hybrid nature and dual mitochondrial genome conformations.</title>
        <authorList>
            <person name="Mixao V."/>
            <person name="Hegedusova E."/>
            <person name="Saus E."/>
            <person name="Pryszcz L.P."/>
            <person name="Cillingova A."/>
            <person name="Nosek J."/>
            <person name="Gabaldon T."/>
        </authorList>
    </citation>
    <scope>NUCLEOTIDE SEQUENCE [LARGE SCALE GENOMIC DNA]</scope>
    <source>
        <strain evidence="1 2">CBS 10753</strain>
    </source>
</reference>
<gene>
    <name evidence="1" type="ORF">J8A68_002436</name>
</gene>
<name>A0A8J5QPJ6_9ASCO</name>
<dbReference type="EMBL" id="JAGSYN010000109">
    <property type="protein sequence ID" value="KAG7664058.1"/>
    <property type="molecule type" value="Genomic_DNA"/>
</dbReference>
<evidence type="ECO:0000313" key="1">
    <source>
        <dbReference type="EMBL" id="KAG7664058.1"/>
    </source>
</evidence>
<proteinExistence type="predicted"/>
<dbReference type="AlphaFoldDB" id="A0A8J5QPJ6"/>
<evidence type="ECO:0008006" key="3">
    <source>
        <dbReference type="Google" id="ProtNLM"/>
    </source>
</evidence>
<keyword evidence="2" id="KW-1185">Reference proteome</keyword>